<organism evidence="7 8">
    <name type="scientific">Xanthomonas theicola</name>
    <dbReference type="NCBI Taxonomy" id="56464"/>
    <lineage>
        <taxon>Bacteria</taxon>
        <taxon>Pseudomonadati</taxon>
        <taxon>Pseudomonadota</taxon>
        <taxon>Gammaproteobacteria</taxon>
        <taxon>Lysobacterales</taxon>
        <taxon>Lysobacteraceae</taxon>
        <taxon>Xanthomonas</taxon>
    </lineage>
</organism>
<dbReference type="InterPro" id="IPR046799">
    <property type="entry name" value="ROXA-like_wH"/>
</dbReference>
<comment type="cofactor">
    <cofactor evidence="1">
        <name>Fe(2+)</name>
        <dbReference type="ChEBI" id="CHEBI:29033"/>
    </cofactor>
</comment>
<evidence type="ECO:0000256" key="5">
    <source>
        <dbReference type="ARBA" id="ARBA00023004"/>
    </source>
</evidence>
<dbReference type="InterPro" id="IPR003347">
    <property type="entry name" value="JmjC_dom"/>
</dbReference>
<sequence length="418" mass="46291">MIDKTPRSRAAAPPFEITATRRHLLGMPAAIFLRDYWHKRPLLIRGAFPGFVSPIEPGDLAGLACEEAALSRLIVHDRAGDRWSVRSGPFEESEFPGMPDHDWTLLVQDVDKWDPDIRTLLEQFRFLPRWRVDDVMVSFAAPGGSVGAHVDHYDVFLLQAHGHRRWQIDASVALEREAPSTDFRDDVELKLLRRFTPTHDWVLGPGDMLYLPPLVPHHGIAEDACLTFSVGTRAPSSAELIGDYLDSLIDGADQALRYHDEDLQVPADPYEIDAAAMGRVVEALNALRMNDPDRLGAWFGRFITTYRAAGEILPPADPPAAADVAAALEQGLVLQRHPWARPAWRQATRGATLFCSGLEFALPRKDARRLAAADSIDGRGYAALSAAGRETLLQLVEAGFYQPLDAADDRDEDADAQD</sequence>
<dbReference type="Gene3D" id="3.40.366.30">
    <property type="entry name" value="50S ribosomal protein L16 arginine hydroxylase, Chain A, Domain 2"/>
    <property type="match status" value="1"/>
</dbReference>
<accession>A0A2S6ZH45</accession>
<dbReference type="Pfam" id="PF20514">
    <property type="entry name" value="WHD_ROXA"/>
    <property type="match status" value="1"/>
</dbReference>
<keyword evidence="4" id="KW-0560">Oxidoreductase</keyword>
<keyword evidence="5" id="KW-0408">Iron</keyword>
<dbReference type="SUPFAM" id="SSF51197">
    <property type="entry name" value="Clavaminate synthase-like"/>
    <property type="match status" value="1"/>
</dbReference>
<dbReference type="EMBL" id="MIGX01000024">
    <property type="protein sequence ID" value="PPT91536.1"/>
    <property type="molecule type" value="Genomic_DNA"/>
</dbReference>
<dbReference type="Proteomes" id="UP000239898">
    <property type="component" value="Unassembled WGS sequence"/>
</dbReference>
<evidence type="ECO:0000256" key="3">
    <source>
        <dbReference type="ARBA" id="ARBA00022964"/>
    </source>
</evidence>
<evidence type="ECO:0000256" key="4">
    <source>
        <dbReference type="ARBA" id="ARBA00023002"/>
    </source>
</evidence>
<feature type="domain" description="JmjC" evidence="6">
    <location>
        <begin position="116"/>
        <end position="249"/>
    </location>
</feature>
<evidence type="ECO:0000256" key="1">
    <source>
        <dbReference type="ARBA" id="ARBA00001954"/>
    </source>
</evidence>
<dbReference type="AlphaFoldDB" id="A0A2S6ZH45"/>
<dbReference type="Pfam" id="PF08007">
    <property type="entry name" value="JmjC_2"/>
    <property type="match status" value="1"/>
</dbReference>
<evidence type="ECO:0000313" key="7">
    <source>
        <dbReference type="EMBL" id="PPT91536.1"/>
    </source>
</evidence>
<dbReference type="PROSITE" id="PS51184">
    <property type="entry name" value="JMJC"/>
    <property type="match status" value="1"/>
</dbReference>
<dbReference type="RefSeq" id="WP_128419771.1">
    <property type="nucleotide sequence ID" value="NZ_CP049017.1"/>
</dbReference>
<dbReference type="GO" id="GO:0046872">
    <property type="term" value="F:metal ion binding"/>
    <property type="evidence" value="ECO:0007669"/>
    <property type="project" value="UniProtKB-KW"/>
</dbReference>
<proteinExistence type="predicted"/>
<dbReference type="PANTHER" id="PTHR13096">
    <property type="entry name" value="MINA53 MYC INDUCED NUCLEAR ANTIGEN"/>
    <property type="match status" value="1"/>
</dbReference>
<dbReference type="SMART" id="SM00558">
    <property type="entry name" value="JmjC"/>
    <property type="match status" value="1"/>
</dbReference>
<keyword evidence="2" id="KW-0479">Metal-binding</keyword>
<keyword evidence="8" id="KW-1185">Reference proteome</keyword>
<dbReference type="Gene3D" id="2.60.120.650">
    <property type="entry name" value="Cupin"/>
    <property type="match status" value="1"/>
</dbReference>
<keyword evidence="3" id="KW-0223">Dioxygenase</keyword>
<dbReference type="GO" id="GO:0016706">
    <property type="term" value="F:2-oxoglutarate-dependent dioxygenase activity"/>
    <property type="evidence" value="ECO:0007669"/>
    <property type="project" value="TreeGrafter"/>
</dbReference>
<reference evidence="7 8" key="1">
    <citation type="submission" date="2016-08" db="EMBL/GenBank/DDBJ databases">
        <title>Evolution of the type three secretion system and type three effector repertoires in Xanthomonas.</title>
        <authorList>
            <person name="Merda D."/>
            <person name="Briand M."/>
            <person name="Bosis E."/>
            <person name="Rousseau C."/>
            <person name="Portier P."/>
            <person name="Jacques M.-A."/>
            <person name="Fischer-Le Saux M."/>
        </authorList>
    </citation>
    <scope>NUCLEOTIDE SEQUENCE [LARGE SCALE GENOMIC DNA]</scope>
    <source>
        <strain evidence="7 8">CFBP 4691</strain>
    </source>
</reference>
<name>A0A2S6ZH45_9XANT</name>
<evidence type="ECO:0000259" key="6">
    <source>
        <dbReference type="PROSITE" id="PS51184"/>
    </source>
</evidence>
<protein>
    <submittedName>
        <fullName evidence="7">Transcriptional regulator</fullName>
    </submittedName>
</protein>
<gene>
    <name evidence="7" type="ORF">XthCFBP4691_07105</name>
</gene>
<dbReference type="PANTHER" id="PTHR13096:SF8">
    <property type="entry name" value="RIBOSOMAL OXYGENASE 1"/>
    <property type="match status" value="1"/>
</dbReference>
<comment type="caution">
    <text evidence="7">The sequence shown here is derived from an EMBL/GenBank/DDBJ whole genome shotgun (WGS) entry which is preliminary data.</text>
</comment>
<evidence type="ECO:0000256" key="2">
    <source>
        <dbReference type="ARBA" id="ARBA00022723"/>
    </source>
</evidence>
<dbReference type="InterPro" id="IPR039994">
    <property type="entry name" value="NO66-like"/>
</dbReference>
<evidence type="ECO:0000313" key="8">
    <source>
        <dbReference type="Proteomes" id="UP000239898"/>
    </source>
</evidence>
<dbReference type="OrthoDB" id="9764016at2"/>